<proteinExistence type="predicted"/>
<reference evidence="1" key="1">
    <citation type="submission" date="2018-02" db="EMBL/GenBank/DDBJ databases">
        <title>Rhizophora mucronata_Transcriptome.</title>
        <authorList>
            <person name="Meera S.P."/>
            <person name="Sreeshan A."/>
            <person name="Augustine A."/>
        </authorList>
    </citation>
    <scope>NUCLEOTIDE SEQUENCE</scope>
    <source>
        <tissue evidence="1">Leaf</tissue>
    </source>
</reference>
<organism evidence="1">
    <name type="scientific">Rhizophora mucronata</name>
    <name type="common">Asiatic mangrove</name>
    <dbReference type="NCBI Taxonomy" id="61149"/>
    <lineage>
        <taxon>Eukaryota</taxon>
        <taxon>Viridiplantae</taxon>
        <taxon>Streptophyta</taxon>
        <taxon>Embryophyta</taxon>
        <taxon>Tracheophyta</taxon>
        <taxon>Spermatophyta</taxon>
        <taxon>Magnoliopsida</taxon>
        <taxon>eudicotyledons</taxon>
        <taxon>Gunneridae</taxon>
        <taxon>Pentapetalae</taxon>
        <taxon>rosids</taxon>
        <taxon>fabids</taxon>
        <taxon>Malpighiales</taxon>
        <taxon>Rhizophoraceae</taxon>
        <taxon>Rhizophora</taxon>
    </lineage>
</organism>
<sequence>MQRRPSEQREQHAFSLALDSYFHDNLRGPFYCKTRWPQNANKLILLGLLQYSEMINLDVLNLLLLIVTAVSCSVKPSPVDFLVSCRVLLIH</sequence>
<dbReference type="AlphaFoldDB" id="A0A2P2JZT9"/>
<evidence type="ECO:0000313" key="1">
    <source>
        <dbReference type="EMBL" id="MBW98986.1"/>
    </source>
</evidence>
<accession>A0A2P2JZT9</accession>
<protein>
    <submittedName>
        <fullName evidence="1">Uncharacterized protein</fullName>
    </submittedName>
</protein>
<dbReference type="EMBL" id="GGEC01018503">
    <property type="protein sequence ID" value="MBW98986.1"/>
    <property type="molecule type" value="Transcribed_RNA"/>
</dbReference>
<name>A0A2P2JZT9_RHIMU</name>